<evidence type="ECO:0000313" key="2">
    <source>
        <dbReference type="EMBL" id="CAA2625816.1"/>
    </source>
</evidence>
<dbReference type="PANTHER" id="PTHR46649">
    <property type="match status" value="1"/>
</dbReference>
<organism evidence="2">
    <name type="scientific">Spirodela intermedia</name>
    <name type="common">Intermediate duckweed</name>
    <dbReference type="NCBI Taxonomy" id="51605"/>
    <lineage>
        <taxon>Eukaryota</taxon>
        <taxon>Viridiplantae</taxon>
        <taxon>Streptophyta</taxon>
        <taxon>Embryophyta</taxon>
        <taxon>Tracheophyta</taxon>
        <taxon>Spermatophyta</taxon>
        <taxon>Magnoliopsida</taxon>
        <taxon>Liliopsida</taxon>
        <taxon>Araceae</taxon>
        <taxon>Lemnoideae</taxon>
        <taxon>Spirodela</taxon>
    </lineage>
</organism>
<reference evidence="2" key="1">
    <citation type="submission" date="2019-12" db="EMBL/GenBank/DDBJ databases">
        <authorList>
            <person name="Scholz U."/>
            <person name="Mascher M."/>
            <person name="Fiebig A."/>
        </authorList>
    </citation>
    <scope>NUCLEOTIDE SEQUENCE</scope>
</reference>
<protein>
    <submittedName>
        <fullName evidence="2">Uncharacterized protein</fullName>
    </submittedName>
</protein>
<dbReference type="PRINTS" id="PR00413">
    <property type="entry name" value="HADHALOGNASE"/>
</dbReference>
<dbReference type="EMBL" id="LR743596">
    <property type="protein sequence ID" value="CAA2625816.1"/>
    <property type="molecule type" value="Genomic_DNA"/>
</dbReference>
<dbReference type="Gene3D" id="1.10.150.720">
    <property type="entry name" value="Haloacid dehalogenase-like hydrolase"/>
    <property type="match status" value="1"/>
</dbReference>
<dbReference type="InterPro" id="IPR011949">
    <property type="entry name" value="HAD-SF_hydro_IA_REG-2-like"/>
</dbReference>
<evidence type="ECO:0000256" key="1">
    <source>
        <dbReference type="SAM" id="MobiDB-lite"/>
    </source>
</evidence>
<evidence type="ECO:0000313" key="3">
    <source>
        <dbReference type="EMBL" id="CAA7401890.1"/>
    </source>
</evidence>
<sequence>MEALRAAARSCAPPPGMSSTRLGTFSASASELSRRSMFGASAGGRDGGDGDGGRRRKYDALLLDAGGTLLQLARPVEDTYASIGRKHGVNAAASEIKQGFRRAFAAPWPEKLRYQGDGRAFWKAVVAEATGCPSIDYFEEVYKHFANGDAWKLPLGAHETLCCLRDAGVKLAVVSNFDTRLPKLLRDLSVANLFDAIIVSSEVGYEKPDSRIFEAALDQLGVQASEAVHVGDDEKADKIGANAIGIDCWLWGSEVRTFAEIRDRILQQVPGGWN</sequence>
<dbReference type="InterPro" id="IPR023214">
    <property type="entry name" value="HAD_sf"/>
</dbReference>
<dbReference type="SFLD" id="SFLDG01129">
    <property type="entry name" value="C1.5:_HAD__Beta-PGM__Phosphata"/>
    <property type="match status" value="1"/>
</dbReference>
<dbReference type="NCBIfam" id="TIGR01549">
    <property type="entry name" value="HAD-SF-IA-v1"/>
    <property type="match status" value="1"/>
</dbReference>
<dbReference type="EMBL" id="LR746272">
    <property type="protein sequence ID" value="CAA7401890.1"/>
    <property type="molecule type" value="Genomic_DNA"/>
</dbReference>
<dbReference type="Proteomes" id="UP000663760">
    <property type="component" value="Chromosome 9"/>
</dbReference>
<name>A0A7I8J4Z0_SPIIN</name>
<dbReference type="OrthoDB" id="1694274at2759"/>
<evidence type="ECO:0000313" key="4">
    <source>
        <dbReference type="Proteomes" id="UP000663760"/>
    </source>
</evidence>
<dbReference type="Gene3D" id="3.40.50.1000">
    <property type="entry name" value="HAD superfamily/HAD-like"/>
    <property type="match status" value="1"/>
</dbReference>
<dbReference type="Pfam" id="PF00702">
    <property type="entry name" value="Hydrolase"/>
    <property type="match status" value="1"/>
</dbReference>
<dbReference type="SUPFAM" id="SSF56784">
    <property type="entry name" value="HAD-like"/>
    <property type="match status" value="1"/>
</dbReference>
<gene>
    <name evidence="2" type="ORF">SI7747_09011550</name>
    <name evidence="3" type="ORF">SI8410_09012568</name>
</gene>
<dbReference type="CDD" id="cd16415">
    <property type="entry name" value="HAD_dREG-2_like"/>
    <property type="match status" value="1"/>
</dbReference>
<dbReference type="PANTHER" id="PTHR46649:SF5">
    <property type="entry name" value="F14L17.7 PROTEIN"/>
    <property type="match status" value="1"/>
</dbReference>
<keyword evidence="4" id="KW-1185">Reference proteome</keyword>
<dbReference type="InterPro" id="IPR036412">
    <property type="entry name" value="HAD-like_sf"/>
</dbReference>
<dbReference type="SFLD" id="SFLDS00003">
    <property type="entry name" value="Haloacid_Dehalogenase"/>
    <property type="match status" value="1"/>
</dbReference>
<feature type="region of interest" description="Disordered" evidence="1">
    <location>
        <begin position="1"/>
        <end position="25"/>
    </location>
</feature>
<accession>A0A7I8J4Z0</accession>
<proteinExistence type="predicted"/>
<dbReference type="NCBIfam" id="TIGR02252">
    <property type="entry name" value="DREG-2"/>
    <property type="match status" value="1"/>
</dbReference>
<dbReference type="InterPro" id="IPR006439">
    <property type="entry name" value="HAD-SF_hydro_IA"/>
</dbReference>
<dbReference type="InterPro" id="IPR044924">
    <property type="entry name" value="HAD-SF_hydro_IA_REG-2-like_cap"/>
</dbReference>
<dbReference type="AlphaFoldDB" id="A0A7I8J4Z0"/>